<reference evidence="6 7" key="1">
    <citation type="journal article" date="2016" name="Sci. Rep.">
        <title>Metabolic traits of an uncultured archaeal lineage -MSBL1- from brine pools of the Red Sea.</title>
        <authorList>
            <person name="Mwirichia R."/>
            <person name="Alam I."/>
            <person name="Rashid M."/>
            <person name="Vinu M."/>
            <person name="Ba-Alawi W."/>
            <person name="Anthony Kamau A."/>
            <person name="Kamanda Ngugi D."/>
            <person name="Goker M."/>
            <person name="Klenk H.P."/>
            <person name="Bajic V."/>
            <person name="Stingl U."/>
        </authorList>
    </citation>
    <scope>NUCLEOTIDE SEQUENCE [LARGE SCALE GENOMIC DNA]</scope>
    <source>
        <strain evidence="6">SCGC-AAA259E17</strain>
    </source>
</reference>
<dbReference type="Gene3D" id="3.90.180.10">
    <property type="entry name" value="Medium-chain alcohol dehydrogenases, catalytic domain"/>
    <property type="match status" value="1"/>
</dbReference>
<evidence type="ECO:0000259" key="5">
    <source>
        <dbReference type="SMART" id="SM00829"/>
    </source>
</evidence>
<dbReference type="Pfam" id="PF08240">
    <property type="entry name" value="ADH_N"/>
    <property type="match status" value="1"/>
</dbReference>
<comment type="similarity">
    <text evidence="4">Belongs to the zinc-containing alcohol dehydrogenase family.</text>
</comment>
<dbReference type="InterPro" id="IPR020843">
    <property type="entry name" value="ER"/>
</dbReference>
<dbReference type="GO" id="GO:0030554">
    <property type="term" value="F:adenyl nucleotide binding"/>
    <property type="evidence" value="ECO:0007669"/>
    <property type="project" value="UniProtKB-ARBA"/>
</dbReference>
<dbReference type="AlphaFoldDB" id="A0A133UCI8"/>
<sequence>MANLVIPKLEKDGLNLKAVRKLREEEGNTKLVEVEKPKIKDKEVLLKIWAGGICGSDLLIEKDKHFYEAPVTLGHEFSGIVEEVGAAIEEIEPGDRIAADIETEEGWLGVTRDGAFAPYMAVPEEQALVYPEDVSLDHICFTEPVVATIHSLQETTTVEAGDFVVVVGPGPMGLLGVQFAKLRGADEVALIGLKNVDEARLKTGEKTGADHILYSEEDPAETIMDLTDDRGADLVLEASASEKGVQHAIDCARKAPEGRGGRGEIAEISLWGEPITLDLDPLSLNQLSIHGAWSWRGTETWRRAVTLITKGVFDLDPLITNRYDLNEWKTAFERLNTKKDIKAFIHWICGGNWKR</sequence>
<dbReference type="GO" id="GO:0043168">
    <property type="term" value="F:anion binding"/>
    <property type="evidence" value="ECO:0007669"/>
    <property type="project" value="UniProtKB-ARBA"/>
</dbReference>
<keyword evidence="2 4" id="KW-0862">Zinc</keyword>
<dbReference type="SMART" id="SM00829">
    <property type="entry name" value="PKS_ER"/>
    <property type="match status" value="1"/>
</dbReference>
<dbReference type="GO" id="GO:0044281">
    <property type="term" value="P:small molecule metabolic process"/>
    <property type="evidence" value="ECO:0007669"/>
    <property type="project" value="UniProtKB-ARBA"/>
</dbReference>
<dbReference type="SUPFAM" id="SSF50129">
    <property type="entry name" value="GroES-like"/>
    <property type="match status" value="1"/>
</dbReference>
<dbReference type="GO" id="GO:0016616">
    <property type="term" value="F:oxidoreductase activity, acting on the CH-OH group of donors, NAD or NADP as acceptor"/>
    <property type="evidence" value="ECO:0007669"/>
    <property type="project" value="UniProtKB-ARBA"/>
</dbReference>
<dbReference type="GO" id="GO:0008270">
    <property type="term" value="F:zinc ion binding"/>
    <property type="evidence" value="ECO:0007669"/>
    <property type="project" value="InterPro"/>
</dbReference>
<evidence type="ECO:0000256" key="3">
    <source>
        <dbReference type="ARBA" id="ARBA00023002"/>
    </source>
</evidence>
<dbReference type="Pfam" id="PF00107">
    <property type="entry name" value="ADH_zinc_N"/>
    <property type="match status" value="1"/>
</dbReference>
<accession>A0A133UCI8</accession>
<comment type="cofactor">
    <cofactor evidence="4">
        <name>Zn(2+)</name>
        <dbReference type="ChEBI" id="CHEBI:29105"/>
    </cofactor>
</comment>
<keyword evidence="7" id="KW-1185">Reference proteome</keyword>
<evidence type="ECO:0000256" key="2">
    <source>
        <dbReference type="ARBA" id="ARBA00022833"/>
    </source>
</evidence>
<gene>
    <name evidence="6" type="ORF">AKJ64_04390</name>
</gene>
<organism evidence="6 7">
    <name type="scientific">candidate division MSBL1 archaeon SCGC-AAA259E17</name>
    <dbReference type="NCBI Taxonomy" id="1698263"/>
    <lineage>
        <taxon>Archaea</taxon>
        <taxon>Methanobacteriati</taxon>
        <taxon>Methanobacteriota</taxon>
        <taxon>candidate division MSBL1</taxon>
    </lineage>
</organism>
<evidence type="ECO:0000313" key="6">
    <source>
        <dbReference type="EMBL" id="KXA91902.1"/>
    </source>
</evidence>
<comment type="caution">
    <text evidence="6">The sequence shown here is derived from an EMBL/GenBank/DDBJ whole genome shotgun (WGS) entry which is preliminary data.</text>
</comment>
<proteinExistence type="inferred from homology"/>
<protein>
    <recommendedName>
        <fullName evidence="5">Enoyl reductase (ER) domain-containing protein</fullName>
    </recommendedName>
</protein>
<keyword evidence="1 4" id="KW-0479">Metal-binding</keyword>
<dbReference type="InterPro" id="IPR011032">
    <property type="entry name" value="GroES-like_sf"/>
</dbReference>
<dbReference type="Gene3D" id="3.40.50.720">
    <property type="entry name" value="NAD(P)-binding Rossmann-like Domain"/>
    <property type="match status" value="1"/>
</dbReference>
<evidence type="ECO:0000256" key="1">
    <source>
        <dbReference type="ARBA" id="ARBA00022723"/>
    </source>
</evidence>
<dbReference type="PROSITE" id="PS00059">
    <property type="entry name" value="ADH_ZINC"/>
    <property type="match status" value="1"/>
</dbReference>
<dbReference type="GO" id="GO:0051262">
    <property type="term" value="P:protein tetramerization"/>
    <property type="evidence" value="ECO:0007669"/>
    <property type="project" value="UniProtKB-ARBA"/>
</dbReference>
<feature type="domain" description="Enoyl reductase (ER)" evidence="5">
    <location>
        <begin position="27"/>
        <end position="345"/>
    </location>
</feature>
<dbReference type="InterPro" id="IPR036291">
    <property type="entry name" value="NAD(P)-bd_dom_sf"/>
</dbReference>
<dbReference type="PANTHER" id="PTHR43401:SF2">
    <property type="entry name" value="L-THREONINE 3-DEHYDROGENASE"/>
    <property type="match status" value="1"/>
</dbReference>
<dbReference type="EMBL" id="LHXN01000094">
    <property type="protein sequence ID" value="KXA91902.1"/>
    <property type="molecule type" value="Genomic_DNA"/>
</dbReference>
<evidence type="ECO:0000256" key="4">
    <source>
        <dbReference type="RuleBase" id="RU361277"/>
    </source>
</evidence>
<dbReference type="PANTHER" id="PTHR43401">
    <property type="entry name" value="L-THREONINE 3-DEHYDROGENASE"/>
    <property type="match status" value="1"/>
</dbReference>
<name>A0A133UCI8_9EURY</name>
<dbReference type="InterPro" id="IPR002328">
    <property type="entry name" value="ADH_Zn_CS"/>
</dbReference>
<dbReference type="InterPro" id="IPR013149">
    <property type="entry name" value="ADH-like_C"/>
</dbReference>
<evidence type="ECO:0000313" key="7">
    <source>
        <dbReference type="Proteomes" id="UP000070373"/>
    </source>
</evidence>
<dbReference type="InterPro" id="IPR013154">
    <property type="entry name" value="ADH-like_N"/>
</dbReference>
<keyword evidence="3" id="KW-0560">Oxidoreductase</keyword>
<dbReference type="Proteomes" id="UP000070373">
    <property type="component" value="Unassembled WGS sequence"/>
</dbReference>
<dbReference type="InterPro" id="IPR050129">
    <property type="entry name" value="Zn_alcohol_dh"/>
</dbReference>
<dbReference type="SUPFAM" id="SSF51735">
    <property type="entry name" value="NAD(P)-binding Rossmann-fold domains"/>
    <property type="match status" value="1"/>
</dbReference>